<dbReference type="InterPro" id="IPR001753">
    <property type="entry name" value="Enoyl-CoA_hydra/iso"/>
</dbReference>
<name>A0A4Q0MCA8_9HYPH</name>
<dbReference type="SUPFAM" id="SSF52096">
    <property type="entry name" value="ClpP/crotonase"/>
    <property type="match status" value="1"/>
</dbReference>
<sequence length="248" mass="26109">MDGTALREGPVRVRLDGPEGLRTIAIDRPAKANALDAETVEALAQAVAEAAQAGAPFGFGSDGRVFCGGFDFTGVDEQSQGDLLLRFVRIEALLQAVAHAPTASFAFVGGAAFGAGADLASICAYRIGSPEAKFRFPGFRFGVALGTRRLAVTVGPDAARSILLENRTVGAEEALELGLLTHLVDRSEFDATAARLLEAHRGLSEGAAARVLGLTIPDTRDADMAELVRSLEPDGLHDRIARYRSGHR</sequence>
<evidence type="ECO:0000313" key="1">
    <source>
        <dbReference type="EMBL" id="RXF70978.1"/>
    </source>
</evidence>
<dbReference type="InterPro" id="IPR029045">
    <property type="entry name" value="ClpP/crotonase-like_dom_sf"/>
</dbReference>
<proteinExistence type="predicted"/>
<dbReference type="Gene3D" id="3.90.226.10">
    <property type="entry name" value="2-enoyl-CoA Hydratase, Chain A, domain 1"/>
    <property type="match status" value="1"/>
</dbReference>
<organism evidence="1 2">
    <name type="scientific">Hansschlegelia zhihuaiae</name>
    <dbReference type="NCBI Taxonomy" id="405005"/>
    <lineage>
        <taxon>Bacteria</taxon>
        <taxon>Pseudomonadati</taxon>
        <taxon>Pseudomonadota</taxon>
        <taxon>Alphaproteobacteria</taxon>
        <taxon>Hyphomicrobiales</taxon>
        <taxon>Methylopilaceae</taxon>
        <taxon>Hansschlegelia</taxon>
    </lineage>
</organism>
<dbReference type="OrthoDB" id="7271016at2"/>
<dbReference type="RefSeq" id="WP_128778544.1">
    <property type="nucleotide sequence ID" value="NZ_RYFI01000016.1"/>
</dbReference>
<dbReference type="PANTHER" id="PTHR11941:SF54">
    <property type="entry name" value="ENOYL-COA HYDRATASE, MITOCHONDRIAL"/>
    <property type="match status" value="1"/>
</dbReference>
<dbReference type="GO" id="GO:0006635">
    <property type="term" value="P:fatty acid beta-oxidation"/>
    <property type="evidence" value="ECO:0007669"/>
    <property type="project" value="TreeGrafter"/>
</dbReference>
<comment type="caution">
    <text evidence="1">The sequence shown here is derived from an EMBL/GenBank/DDBJ whole genome shotgun (WGS) entry which is preliminary data.</text>
</comment>
<gene>
    <name evidence="1" type="ORF">EK403_16385</name>
</gene>
<evidence type="ECO:0000313" key="2">
    <source>
        <dbReference type="Proteomes" id="UP000289708"/>
    </source>
</evidence>
<keyword evidence="1" id="KW-0413">Isomerase</keyword>
<reference evidence="1 2" key="1">
    <citation type="submission" date="2018-12" db="EMBL/GenBank/DDBJ databases">
        <title>bacterium Hansschlegelia zhihuaiae S113.</title>
        <authorList>
            <person name="He J."/>
        </authorList>
    </citation>
    <scope>NUCLEOTIDE SEQUENCE [LARGE SCALE GENOMIC DNA]</scope>
    <source>
        <strain evidence="1 2">S 113</strain>
    </source>
</reference>
<dbReference type="EMBL" id="RYFI01000016">
    <property type="protein sequence ID" value="RXF70978.1"/>
    <property type="molecule type" value="Genomic_DNA"/>
</dbReference>
<dbReference type="Proteomes" id="UP000289708">
    <property type="component" value="Unassembled WGS sequence"/>
</dbReference>
<dbReference type="Pfam" id="PF00378">
    <property type="entry name" value="ECH_1"/>
    <property type="match status" value="1"/>
</dbReference>
<protein>
    <submittedName>
        <fullName evidence="1">Enoyl-CoA hydratase/isomerase family protein</fullName>
    </submittedName>
</protein>
<dbReference type="PANTHER" id="PTHR11941">
    <property type="entry name" value="ENOYL-COA HYDRATASE-RELATED"/>
    <property type="match status" value="1"/>
</dbReference>
<keyword evidence="2" id="KW-1185">Reference proteome</keyword>
<dbReference type="CDD" id="cd06558">
    <property type="entry name" value="crotonase-like"/>
    <property type="match status" value="1"/>
</dbReference>
<accession>A0A4Q0MCA8</accession>
<dbReference type="AlphaFoldDB" id="A0A4Q0MCA8"/>
<dbReference type="GO" id="GO:0016853">
    <property type="term" value="F:isomerase activity"/>
    <property type="evidence" value="ECO:0007669"/>
    <property type="project" value="UniProtKB-KW"/>
</dbReference>